<organism evidence="2 3">
    <name type="scientific">Scytalidium lignicola</name>
    <name type="common">Hyphomycete</name>
    <dbReference type="NCBI Taxonomy" id="5539"/>
    <lineage>
        <taxon>Eukaryota</taxon>
        <taxon>Fungi</taxon>
        <taxon>Dikarya</taxon>
        <taxon>Ascomycota</taxon>
        <taxon>Pezizomycotina</taxon>
        <taxon>Leotiomycetes</taxon>
        <taxon>Leotiomycetes incertae sedis</taxon>
        <taxon>Scytalidium</taxon>
    </lineage>
</organism>
<dbReference type="Pfam" id="PF10454">
    <property type="entry name" value="DUF2458"/>
    <property type="match status" value="1"/>
</dbReference>
<dbReference type="InterPro" id="IPR018858">
    <property type="entry name" value="DUF2458"/>
</dbReference>
<dbReference type="Proteomes" id="UP000258309">
    <property type="component" value="Unassembled WGS sequence"/>
</dbReference>
<dbReference type="AlphaFoldDB" id="A0A3E2H2H8"/>
<dbReference type="OrthoDB" id="5363415at2759"/>
<feature type="non-terminal residue" evidence="2">
    <location>
        <position position="1"/>
    </location>
</feature>
<dbReference type="EMBL" id="NCSJ02000199">
    <property type="protein sequence ID" value="RFU27589.1"/>
    <property type="molecule type" value="Genomic_DNA"/>
</dbReference>
<evidence type="ECO:0000256" key="1">
    <source>
        <dbReference type="SAM" id="MobiDB-lite"/>
    </source>
</evidence>
<comment type="caution">
    <text evidence="2">The sequence shown here is derived from an EMBL/GenBank/DDBJ whole genome shotgun (WGS) entry which is preliminary data.</text>
</comment>
<evidence type="ECO:0000313" key="2">
    <source>
        <dbReference type="EMBL" id="RFU27589.1"/>
    </source>
</evidence>
<dbReference type="OMA" id="QWFDARE"/>
<feature type="region of interest" description="Disordered" evidence="1">
    <location>
        <begin position="1"/>
        <end position="76"/>
    </location>
</feature>
<feature type="compositionally biased region" description="Low complexity" evidence="1">
    <location>
        <begin position="25"/>
        <end position="40"/>
    </location>
</feature>
<evidence type="ECO:0000313" key="3">
    <source>
        <dbReference type="Proteomes" id="UP000258309"/>
    </source>
</evidence>
<gene>
    <name evidence="2" type="ORF">B7463_g8764</name>
</gene>
<accession>A0A3E2H2H8</accession>
<reference evidence="2 3" key="1">
    <citation type="submission" date="2018-05" db="EMBL/GenBank/DDBJ databases">
        <title>Draft genome sequence of Scytalidium lignicola DSM 105466, a ubiquitous saprotrophic fungus.</title>
        <authorList>
            <person name="Buettner E."/>
            <person name="Gebauer A.M."/>
            <person name="Hofrichter M."/>
            <person name="Liers C."/>
            <person name="Kellner H."/>
        </authorList>
    </citation>
    <scope>NUCLEOTIDE SEQUENCE [LARGE SCALE GENOMIC DNA]</scope>
    <source>
        <strain evidence="2 3">DSM 105466</strain>
    </source>
</reference>
<feature type="compositionally biased region" description="Pro residues" evidence="1">
    <location>
        <begin position="49"/>
        <end position="68"/>
    </location>
</feature>
<sequence>MSQGYQPPDLASVLRTLASLTPQSQQQNGQNGQQNVQNVQYPRNHLQTQPPPQPPQPAVMATPTPPLGRTPTPTTATVVDPATITEWSTGLRCVMKTVSKNETILQEIKKMIKVQHEHEEQWWKSREALIERQKQRKEGQKKLDEVLKAVGGTPAQGVSSTDPEELAKELKTFDMKVWKAQTQMVEEMSSRLKAMGIPFFGTKPELIKKKDKDGVQANKDVLGEKSGMIDETQLLELQRKVLAILEDLCQD</sequence>
<protein>
    <submittedName>
        <fullName evidence="2">Uncharacterized protein</fullName>
    </submittedName>
</protein>
<proteinExistence type="predicted"/>
<name>A0A3E2H2H8_SCYLI</name>
<keyword evidence="3" id="KW-1185">Reference proteome</keyword>
<feature type="non-terminal residue" evidence="2">
    <location>
        <position position="251"/>
    </location>
</feature>